<reference evidence="11" key="2">
    <citation type="journal article" date="2022" name="Hortic Res">
        <title>The genome of Dioscorea zingiberensis sheds light on the biosynthesis, origin and evolution of the medicinally important diosgenin saponins.</title>
        <authorList>
            <person name="Li Y."/>
            <person name="Tan C."/>
            <person name="Li Z."/>
            <person name="Guo J."/>
            <person name="Li S."/>
            <person name="Chen X."/>
            <person name="Wang C."/>
            <person name="Dai X."/>
            <person name="Yang H."/>
            <person name="Song W."/>
            <person name="Hou L."/>
            <person name="Xu J."/>
            <person name="Tong Z."/>
            <person name="Xu A."/>
            <person name="Yuan X."/>
            <person name="Wang W."/>
            <person name="Yang Q."/>
            <person name="Chen L."/>
            <person name="Sun Z."/>
            <person name="Wang K."/>
            <person name="Pan B."/>
            <person name="Chen J."/>
            <person name="Bao Y."/>
            <person name="Liu F."/>
            <person name="Qi X."/>
            <person name="Gang D.R."/>
            <person name="Wen J."/>
            <person name="Li J."/>
        </authorList>
    </citation>
    <scope>NUCLEOTIDE SEQUENCE</scope>
    <source>
        <strain evidence="11">Dzin_1.0</strain>
    </source>
</reference>
<feature type="compositionally biased region" description="Basic and acidic residues" evidence="8">
    <location>
        <begin position="19"/>
        <end position="29"/>
    </location>
</feature>
<evidence type="ECO:0000256" key="6">
    <source>
        <dbReference type="ARBA" id="ARBA00023136"/>
    </source>
</evidence>
<reference evidence="11" key="1">
    <citation type="submission" date="2021-03" db="EMBL/GenBank/DDBJ databases">
        <authorList>
            <person name="Li Z."/>
            <person name="Yang C."/>
        </authorList>
    </citation>
    <scope>NUCLEOTIDE SEQUENCE</scope>
    <source>
        <strain evidence="11">Dzin_1.0</strain>
        <tissue evidence="11">Leaf</tissue>
    </source>
</reference>
<evidence type="ECO:0000256" key="8">
    <source>
        <dbReference type="SAM" id="MobiDB-lite"/>
    </source>
</evidence>
<dbReference type="Proteomes" id="UP001085076">
    <property type="component" value="Miscellaneous, Linkage group lg02"/>
</dbReference>
<feature type="transmembrane region" description="Helical" evidence="9">
    <location>
        <begin position="186"/>
        <end position="209"/>
    </location>
</feature>
<dbReference type="OrthoDB" id="544685at2759"/>
<dbReference type="Gene3D" id="2.30.30.60">
    <property type="match status" value="1"/>
</dbReference>
<evidence type="ECO:0000256" key="2">
    <source>
        <dbReference type="ARBA" id="ARBA00008017"/>
    </source>
</evidence>
<dbReference type="InterPro" id="IPR016688">
    <property type="entry name" value="MscS-like_plants/fungi"/>
</dbReference>
<dbReference type="GO" id="GO:0006820">
    <property type="term" value="P:monoatomic anion transport"/>
    <property type="evidence" value="ECO:0007669"/>
    <property type="project" value="TreeGrafter"/>
</dbReference>
<feature type="transmembrane region" description="Helical" evidence="9">
    <location>
        <begin position="146"/>
        <end position="166"/>
    </location>
</feature>
<evidence type="ECO:0000256" key="3">
    <source>
        <dbReference type="ARBA" id="ARBA00022448"/>
    </source>
</evidence>
<dbReference type="EMBL" id="JAGGNH010000002">
    <property type="protein sequence ID" value="KAJ0981188.1"/>
    <property type="molecule type" value="Genomic_DNA"/>
</dbReference>
<name>A0A9D5CZD9_9LILI</name>
<dbReference type="InterPro" id="IPR023408">
    <property type="entry name" value="MscS_beta-dom_sf"/>
</dbReference>
<comment type="caution">
    <text evidence="11">The sequence shown here is derived from an EMBL/GenBank/DDBJ whole genome shotgun (WGS) entry which is preliminary data.</text>
</comment>
<protein>
    <recommendedName>
        <fullName evidence="7">Mechanosensitive ion channel protein</fullName>
    </recommendedName>
</protein>
<keyword evidence="6 7" id="KW-0472">Membrane</keyword>
<dbReference type="PIRSF" id="PIRSF017209">
    <property type="entry name" value="Memb_At2g17000_prd"/>
    <property type="match status" value="1"/>
</dbReference>
<evidence type="ECO:0000256" key="1">
    <source>
        <dbReference type="ARBA" id="ARBA00004141"/>
    </source>
</evidence>
<evidence type="ECO:0000313" key="12">
    <source>
        <dbReference type="Proteomes" id="UP001085076"/>
    </source>
</evidence>
<organism evidence="11 12">
    <name type="scientific">Dioscorea zingiberensis</name>
    <dbReference type="NCBI Taxonomy" id="325984"/>
    <lineage>
        <taxon>Eukaryota</taxon>
        <taxon>Viridiplantae</taxon>
        <taxon>Streptophyta</taxon>
        <taxon>Embryophyta</taxon>
        <taxon>Tracheophyta</taxon>
        <taxon>Spermatophyta</taxon>
        <taxon>Magnoliopsida</taxon>
        <taxon>Liliopsida</taxon>
        <taxon>Dioscoreales</taxon>
        <taxon>Dioscoreaceae</taxon>
        <taxon>Dioscorea</taxon>
    </lineage>
</organism>
<feature type="transmembrane region" description="Helical" evidence="9">
    <location>
        <begin position="494"/>
        <end position="514"/>
    </location>
</feature>
<dbReference type="GO" id="GO:0050982">
    <property type="term" value="P:detection of mechanical stimulus"/>
    <property type="evidence" value="ECO:0007669"/>
    <property type="project" value="UniProtKB-ARBA"/>
</dbReference>
<feature type="domain" description="Mechanosensitive ion channel MscS" evidence="10">
    <location>
        <begin position="545"/>
        <end position="601"/>
    </location>
</feature>
<dbReference type="PANTHER" id="PTHR31618">
    <property type="entry name" value="MECHANOSENSITIVE ION CHANNEL PROTEIN 5"/>
    <property type="match status" value="1"/>
</dbReference>
<sequence length="729" mass="82563">MEVGDLVLVIPGEATPPDSPKKASWEEPSKVPATPSPEIAKACPSPGKPPKTPRSSVVDGLYQRPISSSAFCKPKSRFVEKTVLVSSSGDDDRTIGQGSPYRGYSVRKVFSTPRNPPSMEEEDDKIEIYKRVLLTKNLKKWRKLKLRILIEWAILILSMGCLIASLTEHKLQNIVFWGLEIWKWCLMVTVTCCGRLVTLWLVTVLVFLIEKNFLLKTKVLYFVYGLKNSVRVCIWLGLILLSWFLIFDQGGERSPKTERILGYVSRALISLLIGSVLWLVKTILVKMLASTFHMSRFFDRIQESIFHQYVLQMLSGPPTIELEEKVGKSRSAGQLSFRNPGKGKGGKEEELIDVTTLHKMSQEKVSDWTMKGLINVIATSGLCTISNTIDETFEEVEQKDVEITSEFEANIAAEKIFKNVAKPGYEYIEEEDLLRFLNKEEVDSVLLLFEGAAGTGKIKRSALKNWVVKAYLDRKSLAHSLNDSKTAVNQLHKLATAIVIVVNIVITLLLMGFATTQVLVFLSSQVFLVVFMFGNTCKMAFEAIIFVFVMHPFDVGDRCVVDGVQMIVEEMNILSTVFLKFNNEKIYYPNSVLATKPISNFFRSPDMSDSVEFSIDVATPIDSILNLKENVKMYIKSKPNHWHENHSLVVKDIVNVNAMNIALYVQHTQNFQNIGERNSRRSDLVLELKRIFEDLSIRYNLLPQDVHLSYKETNPPQPMPIAQKFQNSQ</sequence>
<gene>
    <name evidence="11" type="ORF">J5N97_009443</name>
</gene>
<accession>A0A9D5CZD9</accession>
<keyword evidence="5 9" id="KW-1133">Transmembrane helix</keyword>
<feature type="transmembrane region" description="Helical" evidence="9">
    <location>
        <begin position="526"/>
        <end position="549"/>
    </location>
</feature>
<evidence type="ECO:0000256" key="9">
    <source>
        <dbReference type="SAM" id="Phobius"/>
    </source>
</evidence>
<dbReference type="GO" id="GO:0008381">
    <property type="term" value="F:mechanosensitive monoatomic ion channel activity"/>
    <property type="evidence" value="ECO:0007669"/>
    <property type="project" value="TreeGrafter"/>
</dbReference>
<feature type="transmembrane region" description="Helical" evidence="9">
    <location>
        <begin position="230"/>
        <end position="247"/>
    </location>
</feature>
<dbReference type="Pfam" id="PF00924">
    <property type="entry name" value="MS_channel_2nd"/>
    <property type="match status" value="1"/>
</dbReference>
<dbReference type="GO" id="GO:0005886">
    <property type="term" value="C:plasma membrane"/>
    <property type="evidence" value="ECO:0007669"/>
    <property type="project" value="UniProtKB-UniRule"/>
</dbReference>
<evidence type="ECO:0000256" key="7">
    <source>
        <dbReference type="PIRNR" id="PIRNR017209"/>
    </source>
</evidence>
<keyword evidence="3" id="KW-0813">Transport</keyword>
<feature type="region of interest" description="Disordered" evidence="8">
    <location>
        <begin position="1"/>
        <end position="59"/>
    </location>
</feature>
<comment type="similarity">
    <text evidence="2 7">Belongs to the MscS (TC 1.A.23) family.</text>
</comment>
<dbReference type="InterPro" id="IPR006685">
    <property type="entry name" value="MscS_channel_2nd"/>
</dbReference>
<comment type="subcellular location">
    <subcellularLocation>
        <location evidence="1">Membrane</location>
        <topology evidence="1">Multi-pass membrane protein</topology>
    </subcellularLocation>
</comment>
<evidence type="ECO:0000256" key="5">
    <source>
        <dbReference type="ARBA" id="ARBA00022989"/>
    </source>
</evidence>
<keyword evidence="12" id="KW-1185">Reference proteome</keyword>
<proteinExistence type="inferred from homology"/>
<dbReference type="FunFam" id="2.30.30.60:FF:000003">
    <property type="entry name" value="Predicted mechanosensitive ion channel"/>
    <property type="match status" value="1"/>
</dbReference>
<dbReference type="InterPro" id="IPR010920">
    <property type="entry name" value="LSM_dom_sf"/>
</dbReference>
<evidence type="ECO:0000259" key="10">
    <source>
        <dbReference type="Pfam" id="PF00924"/>
    </source>
</evidence>
<evidence type="ECO:0000313" key="11">
    <source>
        <dbReference type="EMBL" id="KAJ0981188.1"/>
    </source>
</evidence>
<dbReference type="AlphaFoldDB" id="A0A9D5CZD9"/>
<dbReference type="SUPFAM" id="SSF50182">
    <property type="entry name" value="Sm-like ribonucleoproteins"/>
    <property type="match status" value="1"/>
</dbReference>
<evidence type="ECO:0000256" key="4">
    <source>
        <dbReference type="ARBA" id="ARBA00022692"/>
    </source>
</evidence>
<dbReference type="PANTHER" id="PTHR31618:SF7">
    <property type="entry name" value="MECHANOSENSITIVE ION CHANNEL PROTEIN"/>
    <property type="match status" value="1"/>
</dbReference>
<feature type="transmembrane region" description="Helical" evidence="9">
    <location>
        <begin position="267"/>
        <end position="289"/>
    </location>
</feature>
<keyword evidence="4 9" id="KW-0812">Transmembrane</keyword>